<evidence type="ECO:0000256" key="1">
    <source>
        <dbReference type="SAM" id="MobiDB-lite"/>
    </source>
</evidence>
<accession>A0ABR4I381</accession>
<comment type="caution">
    <text evidence="2">The sequence shown here is derived from an EMBL/GenBank/DDBJ whole genome shotgun (WGS) entry which is preliminary data.</text>
</comment>
<sequence length="214" mass="23031">MTFHMLHILLHRPFLPEGHLCHLGGTDEKHPPQNLPLSSPDLRARQALPQHLHPPPSNLHDFLLPLLRSIYNPIQPGPGARNGANFGLRRPIMIIRSLIEHARLDLNGILAQTVRGATSASALESGAGTGIPGDTCTHGGQQDDSGPIPGAVPFPQGMMNQAGDNTDVAELELEDGDFERLCRDLFSGEIDDGLIAAPHGIDADGHSLLYGLFR</sequence>
<dbReference type="EMBL" id="JBFXLS010000064">
    <property type="protein sequence ID" value="KAL2821323.1"/>
    <property type="molecule type" value="Genomic_DNA"/>
</dbReference>
<organism evidence="2 3">
    <name type="scientific">Aspergillus cavernicola</name>
    <dbReference type="NCBI Taxonomy" id="176166"/>
    <lineage>
        <taxon>Eukaryota</taxon>
        <taxon>Fungi</taxon>
        <taxon>Dikarya</taxon>
        <taxon>Ascomycota</taxon>
        <taxon>Pezizomycotina</taxon>
        <taxon>Eurotiomycetes</taxon>
        <taxon>Eurotiomycetidae</taxon>
        <taxon>Eurotiales</taxon>
        <taxon>Aspergillaceae</taxon>
        <taxon>Aspergillus</taxon>
        <taxon>Aspergillus subgen. Nidulantes</taxon>
    </lineage>
</organism>
<reference evidence="2 3" key="1">
    <citation type="submission" date="2024-07" db="EMBL/GenBank/DDBJ databases">
        <title>Section-level genome sequencing and comparative genomics of Aspergillus sections Usti and Cavernicolus.</title>
        <authorList>
            <consortium name="Lawrence Berkeley National Laboratory"/>
            <person name="Nybo J.L."/>
            <person name="Vesth T.C."/>
            <person name="Theobald S."/>
            <person name="Frisvad J.C."/>
            <person name="Larsen T.O."/>
            <person name="Kjaerboelling I."/>
            <person name="Rothschild-Mancinelli K."/>
            <person name="Lyhne E.K."/>
            <person name="Kogle M.E."/>
            <person name="Barry K."/>
            <person name="Clum A."/>
            <person name="Na H."/>
            <person name="Ledsgaard L."/>
            <person name="Lin J."/>
            <person name="Lipzen A."/>
            <person name="Kuo A."/>
            <person name="Riley R."/>
            <person name="Mondo S."/>
            <person name="LaButti K."/>
            <person name="Haridas S."/>
            <person name="Pangalinan J."/>
            <person name="Salamov A.A."/>
            <person name="Simmons B.A."/>
            <person name="Magnuson J.K."/>
            <person name="Chen J."/>
            <person name="Drula E."/>
            <person name="Henrissat B."/>
            <person name="Wiebenga A."/>
            <person name="Lubbers R.J."/>
            <person name="Gomes A.C."/>
            <person name="Makela M.R."/>
            <person name="Stajich J."/>
            <person name="Grigoriev I.V."/>
            <person name="Mortensen U.H."/>
            <person name="De vries R.P."/>
            <person name="Baker S.E."/>
            <person name="Andersen M.R."/>
        </authorList>
    </citation>
    <scope>NUCLEOTIDE SEQUENCE [LARGE SCALE GENOMIC DNA]</scope>
    <source>
        <strain evidence="2 3">CBS 600.67</strain>
    </source>
</reference>
<dbReference type="Proteomes" id="UP001610335">
    <property type="component" value="Unassembled WGS sequence"/>
</dbReference>
<name>A0ABR4I381_9EURO</name>
<evidence type="ECO:0000313" key="2">
    <source>
        <dbReference type="EMBL" id="KAL2821323.1"/>
    </source>
</evidence>
<keyword evidence="3" id="KW-1185">Reference proteome</keyword>
<gene>
    <name evidence="2" type="ORF">BDW59DRAFT_164206</name>
</gene>
<feature type="region of interest" description="Disordered" evidence="1">
    <location>
        <begin position="125"/>
        <end position="162"/>
    </location>
</feature>
<evidence type="ECO:0000313" key="3">
    <source>
        <dbReference type="Proteomes" id="UP001610335"/>
    </source>
</evidence>
<protein>
    <submittedName>
        <fullName evidence="2">Uncharacterized protein</fullName>
    </submittedName>
</protein>
<proteinExistence type="predicted"/>